<dbReference type="GO" id="GO:0008270">
    <property type="term" value="F:zinc ion binding"/>
    <property type="evidence" value="ECO:0007669"/>
    <property type="project" value="UniProtKB-UniRule"/>
</dbReference>
<evidence type="ECO:0000259" key="14">
    <source>
        <dbReference type="PROSITE" id="PS50860"/>
    </source>
</evidence>
<dbReference type="GO" id="GO:0000049">
    <property type="term" value="F:tRNA binding"/>
    <property type="evidence" value="ECO:0007669"/>
    <property type="project" value="UniProtKB-KW"/>
</dbReference>
<dbReference type="CDD" id="cd00673">
    <property type="entry name" value="AlaRS_core"/>
    <property type="match status" value="1"/>
</dbReference>
<dbReference type="GO" id="GO:0002161">
    <property type="term" value="F:aminoacyl-tRNA deacylase activity"/>
    <property type="evidence" value="ECO:0007669"/>
    <property type="project" value="TreeGrafter"/>
</dbReference>
<dbReference type="Gene3D" id="6.10.250.550">
    <property type="match status" value="1"/>
</dbReference>
<evidence type="ECO:0000256" key="7">
    <source>
        <dbReference type="ARBA" id="ARBA00022840"/>
    </source>
</evidence>
<evidence type="ECO:0000256" key="2">
    <source>
        <dbReference type="ARBA" id="ARBA00022555"/>
    </source>
</evidence>
<feature type="binding site" evidence="13">
    <location>
        <position position="705"/>
    </location>
    <ligand>
        <name>Zn(2+)</name>
        <dbReference type="ChEBI" id="CHEBI:29105"/>
    </ligand>
</feature>
<keyword evidence="7 13" id="KW-0067">ATP-binding</keyword>
<comment type="catalytic activity">
    <reaction evidence="12 13">
        <text>tRNA(Ala) + L-alanine + ATP = L-alanyl-tRNA(Ala) + AMP + diphosphate</text>
        <dbReference type="Rhea" id="RHEA:12540"/>
        <dbReference type="Rhea" id="RHEA-COMP:9657"/>
        <dbReference type="Rhea" id="RHEA-COMP:9923"/>
        <dbReference type="ChEBI" id="CHEBI:30616"/>
        <dbReference type="ChEBI" id="CHEBI:33019"/>
        <dbReference type="ChEBI" id="CHEBI:57972"/>
        <dbReference type="ChEBI" id="CHEBI:78442"/>
        <dbReference type="ChEBI" id="CHEBI:78497"/>
        <dbReference type="ChEBI" id="CHEBI:456215"/>
        <dbReference type="EC" id="6.1.1.7"/>
    </reaction>
</comment>
<dbReference type="FunFam" id="3.10.310.40:FF:000001">
    <property type="entry name" value="Alanine--tRNA ligase"/>
    <property type="match status" value="1"/>
</dbReference>
<dbReference type="SUPFAM" id="SSF55186">
    <property type="entry name" value="ThrRS/AlaRS common domain"/>
    <property type="match status" value="1"/>
</dbReference>
<dbReference type="Gene3D" id="3.30.980.10">
    <property type="entry name" value="Threonyl-trna Synthetase, Chain A, domain 2"/>
    <property type="match status" value="1"/>
</dbReference>
<dbReference type="InterPro" id="IPR009000">
    <property type="entry name" value="Transl_B-barrel_sf"/>
</dbReference>
<dbReference type="PANTHER" id="PTHR11777:SF9">
    <property type="entry name" value="ALANINE--TRNA LIGASE, CYTOPLASMIC"/>
    <property type="match status" value="1"/>
</dbReference>
<evidence type="ECO:0000256" key="12">
    <source>
        <dbReference type="ARBA" id="ARBA00048300"/>
    </source>
</evidence>
<dbReference type="PRINTS" id="PR00980">
    <property type="entry name" value="TRNASYNTHALA"/>
</dbReference>
<feature type="binding site" evidence="13">
    <location>
        <position position="595"/>
    </location>
    <ligand>
        <name>Zn(2+)</name>
        <dbReference type="ChEBI" id="CHEBI:29105"/>
    </ligand>
</feature>
<keyword evidence="13" id="KW-0963">Cytoplasm</keyword>
<protein>
    <recommendedName>
        <fullName evidence="13">Alanine--tRNA ligase</fullName>
        <ecNumber evidence="13">6.1.1.7</ecNumber>
    </recommendedName>
    <alternativeName>
        <fullName evidence="13">Alanyl-tRNA synthetase</fullName>
        <shortName evidence="13">AlaRS</shortName>
    </alternativeName>
</protein>
<feature type="binding site" evidence="13">
    <location>
        <position position="599"/>
    </location>
    <ligand>
        <name>Zn(2+)</name>
        <dbReference type="ChEBI" id="CHEBI:29105"/>
    </ligand>
</feature>
<dbReference type="InterPro" id="IPR002318">
    <property type="entry name" value="Ala-tRNA-lgiase_IIc"/>
</dbReference>
<evidence type="ECO:0000256" key="3">
    <source>
        <dbReference type="ARBA" id="ARBA00022598"/>
    </source>
</evidence>
<evidence type="ECO:0000256" key="8">
    <source>
        <dbReference type="ARBA" id="ARBA00022884"/>
    </source>
</evidence>
<dbReference type="EMBL" id="AP011792">
    <property type="protein sequence ID" value="BAL58071.1"/>
    <property type="molecule type" value="Genomic_DNA"/>
</dbReference>
<dbReference type="AlphaFoldDB" id="H5SPI5"/>
<keyword evidence="9 13" id="KW-0648">Protein biosynthesis</keyword>
<dbReference type="EC" id="6.1.1.7" evidence="13"/>
<keyword evidence="6 13" id="KW-0862">Zinc</keyword>
<dbReference type="InterPro" id="IPR018164">
    <property type="entry name" value="Ala-tRNA-synth_IIc_N"/>
</dbReference>
<dbReference type="Pfam" id="PF02272">
    <property type="entry name" value="DHHA1"/>
    <property type="match status" value="1"/>
</dbReference>
<accession>H5SPI5</accession>
<dbReference type="InterPro" id="IPR012947">
    <property type="entry name" value="tRNA_SAD"/>
</dbReference>
<keyword evidence="4 13" id="KW-0479">Metal-binding</keyword>
<dbReference type="Gene3D" id="3.10.310.40">
    <property type="match status" value="1"/>
</dbReference>
<evidence type="ECO:0000256" key="11">
    <source>
        <dbReference type="ARBA" id="ARBA00024779"/>
    </source>
</evidence>
<dbReference type="InterPro" id="IPR018163">
    <property type="entry name" value="Thr/Ala-tRNA-synth_IIc_edit"/>
</dbReference>
<dbReference type="GO" id="GO:0004813">
    <property type="term" value="F:alanine-tRNA ligase activity"/>
    <property type="evidence" value="ECO:0007669"/>
    <property type="project" value="UniProtKB-UniRule"/>
</dbReference>
<dbReference type="InterPro" id="IPR045864">
    <property type="entry name" value="aa-tRNA-synth_II/BPL/LPL"/>
</dbReference>
<keyword evidence="8 13" id="KW-0694">RNA-binding</keyword>
<comment type="cofactor">
    <cofactor evidence="13">
        <name>Zn(2+)</name>
        <dbReference type="ChEBI" id="CHEBI:29105"/>
    </cofactor>
    <text evidence="13">Binds 1 zinc ion per subunit.</text>
</comment>
<dbReference type="GO" id="GO:0006419">
    <property type="term" value="P:alanyl-tRNA aminoacylation"/>
    <property type="evidence" value="ECO:0007669"/>
    <property type="project" value="UniProtKB-UniRule"/>
</dbReference>
<dbReference type="SUPFAM" id="SSF55681">
    <property type="entry name" value="Class II aaRS and biotin synthetases"/>
    <property type="match status" value="1"/>
</dbReference>
<dbReference type="SUPFAM" id="SSF101353">
    <property type="entry name" value="Putative anticodon-binding domain of alanyl-tRNA synthetase (AlaRS)"/>
    <property type="match status" value="1"/>
</dbReference>
<dbReference type="InterPro" id="IPR003156">
    <property type="entry name" value="DHHA1_dom"/>
</dbReference>
<sequence length="913" mass="101881">MSRKRFSGAEIRETFIDFFVQRGHTFVPSSSLVPGGDATLLFTNSGMVQFKDVFLGTDKRPYRRAANSQKCMRVSGKHNDLDDVGRDDTHHTFFEMLGNWSFGDYYKKEAIAWAWELLTEVWGLPKERLWATCFKDEKGKIPTDEEAAEHWRAQPGFLPDHVLFFGRKENFWEMAETGPCGPCSEIHIDLGEAFCDKKDVPGHICRVNGDCKRFLELWNLVFMQYNRLDAETLQPLPARHVDTGMGLERIVAVLQGTNSNYKTDLFIPLIERVRALTGHTLEEVYADFTPYRVIADHGRAAAFLIADGVVPGNAGRNYICRMVIRRAARFGNKIGLERPFLAEVAEAVIENYGRFYPELQRNRSLILDTITLEEKRFARALDVATYRLQEMLDELKAAGERTLSGRLAFDLYATSGMPFEIARDIAREQGLEIEETGFRQAMEEHRLASGAGKAMGPLGGEDAEFFSGLLKKLQEQGELPAEGVQYDPYTKLRVSGKVLALVHEGEEVEAANAGDRVEVILPETGFYVEAGGQVSDTGVIRAADGHWEIEVQDVRKPAAGVITHVGEVIFGQPRRGDLANAEVDQERRHDIMRNHTATHLLHAALHQVLGPGATQAGSLVAPDRLRFDFNYPQALTPAQLAEIERRVNEMIAADWPVQPVYKKREEAIAEGAMALFGEKYGETVRTLRIGDESRLISYELCGGTHLSRTSDAGMFLIVSESSVGTNVRRIEAVTGRGAYQLVARRFQILQQTADLLKSTPEEVAQKAGELQEELRATRRTLSQLQKEHAAMLFRQQLNRLENIQGVRLLIAEMNNLDDETLRSLADLFRQEVREAGVCLVVNRDQAVRLMVALTADLVKKGWKAGELVQELARQLGGGGGGAPHLALGGGSEASQIPQVIQRARQWVAEKAQG</sequence>
<dbReference type="InterPro" id="IPR018165">
    <property type="entry name" value="Ala-tRNA-synth_IIc_core"/>
</dbReference>
<dbReference type="InterPro" id="IPR050058">
    <property type="entry name" value="Ala-tRNA_ligase"/>
</dbReference>
<feature type="domain" description="Alanyl-transfer RNA synthetases family profile" evidence="14">
    <location>
        <begin position="6"/>
        <end position="744"/>
    </location>
</feature>
<proteinExistence type="inferred from homology"/>
<keyword evidence="3 13" id="KW-0436">Ligase</keyword>
<dbReference type="Pfam" id="PF07973">
    <property type="entry name" value="tRNA_SAD"/>
    <property type="match status" value="1"/>
</dbReference>
<comment type="domain">
    <text evidence="13">Consists of three domains; the N-terminal catalytic domain, the editing domain and the C-terminal C-Ala domain. The editing domain removes incorrectly charged amino acids, while the C-Ala domain, along with tRNA(Ala), serves as a bridge to cooperatively bring together the editing and aminoacylation centers thus stimulating deacylation of misacylated tRNAs.</text>
</comment>
<evidence type="ECO:0000256" key="10">
    <source>
        <dbReference type="ARBA" id="ARBA00023146"/>
    </source>
</evidence>
<dbReference type="GO" id="GO:0005829">
    <property type="term" value="C:cytosol"/>
    <property type="evidence" value="ECO:0007669"/>
    <property type="project" value="TreeGrafter"/>
</dbReference>
<dbReference type="Gene3D" id="3.30.54.20">
    <property type="match status" value="1"/>
</dbReference>
<dbReference type="SMART" id="SM00863">
    <property type="entry name" value="tRNA_SAD"/>
    <property type="match status" value="1"/>
</dbReference>
<dbReference type="SUPFAM" id="SSF50447">
    <property type="entry name" value="Translation proteins"/>
    <property type="match status" value="1"/>
</dbReference>
<comment type="subcellular location">
    <subcellularLocation>
        <location evidence="13">Cytoplasm</location>
    </subcellularLocation>
</comment>
<keyword evidence="2 13" id="KW-0820">tRNA-binding</keyword>
<organism evidence="15">
    <name type="scientific">uncultured Chloroflexota bacterium</name>
    <dbReference type="NCBI Taxonomy" id="166587"/>
    <lineage>
        <taxon>Bacteria</taxon>
        <taxon>Bacillati</taxon>
        <taxon>Chloroflexota</taxon>
        <taxon>environmental samples</taxon>
    </lineage>
</organism>
<dbReference type="HAMAP" id="MF_00036_B">
    <property type="entry name" value="Ala_tRNA_synth_B"/>
    <property type="match status" value="1"/>
</dbReference>
<dbReference type="Gene3D" id="2.40.30.130">
    <property type="match status" value="1"/>
</dbReference>
<gene>
    <name evidence="13" type="primary">alaS</name>
    <name evidence="15" type="ORF">HGMM_F54B02C36</name>
</gene>
<dbReference type="FunFam" id="3.30.980.10:FF:000004">
    <property type="entry name" value="Alanine--tRNA ligase, cytoplasmic"/>
    <property type="match status" value="1"/>
</dbReference>
<keyword evidence="10 13" id="KW-0030">Aminoacyl-tRNA synthetase</keyword>
<evidence type="ECO:0000256" key="9">
    <source>
        <dbReference type="ARBA" id="ARBA00022917"/>
    </source>
</evidence>
<dbReference type="FunFam" id="3.30.930.10:FF:000004">
    <property type="entry name" value="Alanine--tRNA ligase"/>
    <property type="match status" value="1"/>
</dbReference>
<reference evidence="15" key="2">
    <citation type="journal article" date="2012" name="PLoS ONE">
        <title>A Deeply Branching Thermophilic Bacterium with an Ancient Acetyl-CoA Pathway Dominates a Subsurface Ecosystem.</title>
        <authorList>
            <person name="Takami H."/>
            <person name="Noguchi H."/>
            <person name="Takaki Y."/>
            <person name="Uchiyama I."/>
            <person name="Toyoda A."/>
            <person name="Nishi S."/>
            <person name="Chee G.-J."/>
            <person name="Arai W."/>
            <person name="Nunoura T."/>
            <person name="Itoh T."/>
            <person name="Hattori M."/>
            <person name="Takai K."/>
        </authorList>
    </citation>
    <scope>NUCLEOTIDE SEQUENCE</scope>
</reference>
<comment type="function">
    <text evidence="11 13">Catalyzes the attachment of alanine to tRNA(Ala) in a two-step reaction: alanine is first activated by ATP to form Ala-AMP and then transferred to the acceptor end of tRNA(Ala). Also edits incorrectly charged Ser-tRNA(Ala) and Gly-tRNA(Ala) via its editing domain.</text>
</comment>
<name>H5SPI5_9CHLR</name>
<dbReference type="PANTHER" id="PTHR11777">
    <property type="entry name" value="ALANYL-TRNA SYNTHETASE"/>
    <property type="match status" value="1"/>
</dbReference>
<evidence type="ECO:0000256" key="6">
    <source>
        <dbReference type="ARBA" id="ARBA00022833"/>
    </source>
</evidence>
<dbReference type="InterPro" id="IPR023033">
    <property type="entry name" value="Ala_tRNA_ligase_euk/bac"/>
</dbReference>
<dbReference type="InterPro" id="IPR018162">
    <property type="entry name" value="Ala-tRNA-ligase_IIc_anticod-bd"/>
</dbReference>
<feature type="binding site" evidence="13">
    <location>
        <position position="701"/>
    </location>
    <ligand>
        <name>Zn(2+)</name>
        <dbReference type="ChEBI" id="CHEBI:29105"/>
    </ligand>
</feature>
<evidence type="ECO:0000256" key="1">
    <source>
        <dbReference type="ARBA" id="ARBA00008226"/>
    </source>
</evidence>
<dbReference type="NCBIfam" id="TIGR00344">
    <property type="entry name" value="alaS"/>
    <property type="match status" value="1"/>
</dbReference>
<dbReference type="PROSITE" id="PS50860">
    <property type="entry name" value="AA_TRNA_LIGASE_II_ALA"/>
    <property type="match status" value="1"/>
</dbReference>
<evidence type="ECO:0000256" key="4">
    <source>
        <dbReference type="ARBA" id="ARBA00022723"/>
    </source>
</evidence>
<comment type="similarity">
    <text evidence="1 13">Belongs to the class-II aminoacyl-tRNA synthetase family.</text>
</comment>
<dbReference type="Gene3D" id="3.30.930.10">
    <property type="entry name" value="Bira Bifunctional Protein, Domain 2"/>
    <property type="match status" value="1"/>
</dbReference>
<dbReference type="Pfam" id="PF01411">
    <property type="entry name" value="tRNA-synt_2c"/>
    <property type="match status" value="1"/>
</dbReference>
<evidence type="ECO:0000313" key="15">
    <source>
        <dbReference type="EMBL" id="BAL58071.1"/>
    </source>
</evidence>
<evidence type="ECO:0000256" key="13">
    <source>
        <dbReference type="HAMAP-Rule" id="MF_00036"/>
    </source>
</evidence>
<reference evidence="15" key="1">
    <citation type="journal article" date="2005" name="Environ. Microbiol.">
        <title>Genetic and functional properties of uncultivated thermophilic crenarchaeotes from a subsurface gold mine as revealed by analysis of genome fragments.</title>
        <authorList>
            <person name="Nunoura T."/>
            <person name="Hirayama H."/>
            <person name="Takami H."/>
            <person name="Oida H."/>
            <person name="Nishi S."/>
            <person name="Shimamura S."/>
            <person name="Suzuki Y."/>
            <person name="Inagaki F."/>
            <person name="Takai K."/>
            <person name="Nealson K.H."/>
            <person name="Horikoshi K."/>
        </authorList>
    </citation>
    <scope>NUCLEOTIDE SEQUENCE</scope>
</reference>
<dbReference type="GO" id="GO:0005524">
    <property type="term" value="F:ATP binding"/>
    <property type="evidence" value="ECO:0007669"/>
    <property type="project" value="UniProtKB-UniRule"/>
</dbReference>
<keyword evidence="5 13" id="KW-0547">Nucleotide-binding</keyword>
<evidence type="ECO:0000256" key="5">
    <source>
        <dbReference type="ARBA" id="ARBA00022741"/>
    </source>
</evidence>